<dbReference type="AlphaFoldDB" id="A0A9P5U5T0"/>
<reference evidence="1" key="1">
    <citation type="submission" date="2020-11" db="EMBL/GenBank/DDBJ databases">
        <authorList>
            <consortium name="DOE Joint Genome Institute"/>
            <person name="Ahrendt S."/>
            <person name="Riley R."/>
            <person name="Andreopoulos W."/>
            <person name="Labutti K."/>
            <person name="Pangilinan J."/>
            <person name="Ruiz-Duenas F.J."/>
            <person name="Barrasa J.M."/>
            <person name="Sanchez-Garcia M."/>
            <person name="Camarero S."/>
            <person name="Miyauchi S."/>
            <person name="Serrano A."/>
            <person name="Linde D."/>
            <person name="Babiker R."/>
            <person name="Drula E."/>
            <person name="Ayuso-Fernandez I."/>
            <person name="Pacheco R."/>
            <person name="Padilla G."/>
            <person name="Ferreira P."/>
            <person name="Barriuso J."/>
            <person name="Kellner H."/>
            <person name="Castanera R."/>
            <person name="Alfaro M."/>
            <person name="Ramirez L."/>
            <person name="Pisabarro A.G."/>
            <person name="Kuo A."/>
            <person name="Tritt A."/>
            <person name="Lipzen A."/>
            <person name="He G."/>
            <person name="Yan M."/>
            <person name="Ng V."/>
            <person name="Cullen D."/>
            <person name="Martin F."/>
            <person name="Rosso M.-N."/>
            <person name="Henrissat B."/>
            <person name="Hibbett D."/>
            <person name="Martinez A.T."/>
            <person name="Grigoriev I.V."/>
        </authorList>
    </citation>
    <scope>NUCLEOTIDE SEQUENCE</scope>
    <source>
        <strain evidence="1">AH 40177</strain>
    </source>
</reference>
<evidence type="ECO:0000313" key="2">
    <source>
        <dbReference type="Proteomes" id="UP000772434"/>
    </source>
</evidence>
<comment type="caution">
    <text evidence="1">The sequence shown here is derived from an EMBL/GenBank/DDBJ whole genome shotgun (WGS) entry which is preliminary data.</text>
</comment>
<gene>
    <name evidence="1" type="ORF">BDP27DRAFT_940938</name>
</gene>
<proteinExistence type="predicted"/>
<sequence>MSTRKNTLPPLASANEVIIQRTLNLAFHNAAAASWNLESVHWQIISIFLELDALRSSKISKTMLDFIINWSSRLIEQTTICDFDLQPSELVLHYRYHLLEQYLAAAHGNGSTIMITMGETTMIDPGEKPQSLRPKTYYRAIEGTIREITLGQKSSAECLHPLVCDYIAHALQTDPIRLNAHQLAVDYDCMMQIAQYSYIASYSHTRDLFKVAAFYITALNDIGFVGSLAREQYIDYLLQPLTMQMVVLSLISLQFYDLTLQSYPPFEHLVDYLIKLRPDAHIWDDCQNWLMLLSNWMENNKNLDKEEMKQRFNDQGLVEPLVETFFLEIVVPLWLNPGWGIDVESNIKQMISMLGELSSGKEVALSHPTIKAQSPLGIEIQGVDNSGANEQRESLRRPLMNRILRWRTQVNNLGSAAAPPVIPGALSEESV</sequence>
<dbReference type="Proteomes" id="UP000772434">
    <property type="component" value="Unassembled WGS sequence"/>
</dbReference>
<dbReference type="EMBL" id="JADNRY010000078">
    <property type="protein sequence ID" value="KAF9067052.1"/>
    <property type="molecule type" value="Genomic_DNA"/>
</dbReference>
<evidence type="ECO:0000313" key="1">
    <source>
        <dbReference type="EMBL" id="KAF9067052.1"/>
    </source>
</evidence>
<protein>
    <submittedName>
        <fullName evidence="1">Uncharacterized protein</fullName>
    </submittedName>
</protein>
<accession>A0A9P5U5T0</accession>
<keyword evidence="2" id="KW-1185">Reference proteome</keyword>
<name>A0A9P5U5T0_9AGAR</name>
<organism evidence="1 2">
    <name type="scientific">Rhodocollybia butyracea</name>
    <dbReference type="NCBI Taxonomy" id="206335"/>
    <lineage>
        <taxon>Eukaryota</taxon>
        <taxon>Fungi</taxon>
        <taxon>Dikarya</taxon>
        <taxon>Basidiomycota</taxon>
        <taxon>Agaricomycotina</taxon>
        <taxon>Agaricomycetes</taxon>
        <taxon>Agaricomycetidae</taxon>
        <taxon>Agaricales</taxon>
        <taxon>Marasmiineae</taxon>
        <taxon>Omphalotaceae</taxon>
        <taxon>Rhodocollybia</taxon>
    </lineage>
</organism>